<dbReference type="SUPFAM" id="SSF56601">
    <property type="entry name" value="beta-lactamase/transpeptidase-like"/>
    <property type="match status" value="1"/>
</dbReference>
<dbReference type="InterPro" id="IPR012338">
    <property type="entry name" value="Beta-lactam/transpept-like"/>
</dbReference>
<feature type="signal peptide" evidence="1">
    <location>
        <begin position="1"/>
        <end position="19"/>
    </location>
</feature>
<dbReference type="Gene3D" id="3.40.710.10">
    <property type="entry name" value="DD-peptidase/beta-lactamase superfamily"/>
    <property type="match status" value="1"/>
</dbReference>
<proteinExistence type="predicted"/>
<evidence type="ECO:0000259" key="2">
    <source>
        <dbReference type="Pfam" id="PF00144"/>
    </source>
</evidence>
<evidence type="ECO:0000256" key="1">
    <source>
        <dbReference type="SAM" id="SignalP"/>
    </source>
</evidence>
<protein>
    <submittedName>
        <fullName evidence="3">CubicO group peptidase (Beta-lactamase class C family)</fullName>
    </submittedName>
</protein>
<dbReference type="InterPro" id="IPR050789">
    <property type="entry name" value="Diverse_Enzym_Activities"/>
</dbReference>
<dbReference type="OrthoDB" id="9814204at2"/>
<accession>A0A2T5U959</accession>
<evidence type="ECO:0000313" key="3">
    <source>
        <dbReference type="EMBL" id="PTW48045.1"/>
    </source>
</evidence>
<dbReference type="PANTHER" id="PTHR43283">
    <property type="entry name" value="BETA-LACTAMASE-RELATED"/>
    <property type="match status" value="1"/>
</dbReference>
<feature type="chain" id="PRO_5015444733" evidence="1">
    <location>
        <begin position="20"/>
        <end position="451"/>
    </location>
</feature>
<gene>
    <name evidence="3" type="ORF">C8J25_102134</name>
</gene>
<feature type="domain" description="Beta-lactamase-related" evidence="2">
    <location>
        <begin position="169"/>
        <end position="427"/>
    </location>
</feature>
<evidence type="ECO:0000313" key="4">
    <source>
        <dbReference type="Proteomes" id="UP000244013"/>
    </source>
</evidence>
<dbReference type="EMBL" id="QAYE01000002">
    <property type="protein sequence ID" value="PTW48045.1"/>
    <property type="molecule type" value="Genomic_DNA"/>
</dbReference>
<comment type="caution">
    <text evidence="3">The sequence shown here is derived from an EMBL/GenBank/DDBJ whole genome shotgun (WGS) entry which is preliminary data.</text>
</comment>
<reference evidence="3 4" key="1">
    <citation type="submission" date="2018-04" db="EMBL/GenBank/DDBJ databases">
        <title>Genomic Encyclopedia of Type Strains, Phase III (KMG-III): the genomes of soil and plant-associated and newly described type strains.</title>
        <authorList>
            <person name="Whitman W."/>
        </authorList>
    </citation>
    <scope>NUCLEOTIDE SEQUENCE [LARGE SCALE GENOMIC DNA]</scope>
    <source>
        <strain evidence="3 4">MA-olki</strain>
    </source>
</reference>
<dbReference type="GeneID" id="91005170"/>
<dbReference type="RefSeq" id="WP_107952987.1">
    <property type="nucleotide sequence ID" value="NZ_QAYE01000002.1"/>
</dbReference>
<dbReference type="AlphaFoldDB" id="A0A2T5U959"/>
<dbReference type="Proteomes" id="UP000244013">
    <property type="component" value="Unassembled WGS sequence"/>
</dbReference>
<keyword evidence="1" id="KW-0732">Signal</keyword>
<dbReference type="PANTHER" id="PTHR43283:SF7">
    <property type="entry name" value="BETA-LACTAMASE-RELATED DOMAIN-CONTAINING PROTEIN"/>
    <property type="match status" value="1"/>
</dbReference>
<sequence length="451" mass="47346">MQILKAAGLALLASVPASAQIVAQPSAGTYQRAVAAGYKAALYCSGIFNAGRTPEQIDADELAGIYPDYEKIVLTLTANVDRTRQSVSVGFDPKLPPRRAEWTSGHGCVTLPIGGTALAGRKSTGAPSIAAADPRRWPQGDAGIAPRPSATLTGTVGQAFGTSYGVGTKTVGVVVVKDGEVLAEQYGPGFGPFVSNRTWSVGKSIAGTLIGLTNAGALKAPAAVPQWKAGDPRHAITLDNLLRMGSGLHSDTAGNRTDAIYFGGTTVDEQAMSWPLEALPGTRFRYANNDILLAVYATRNAIGEARYRALPGSLFGPLGMAHTVAETDWHGNYILSSQVWSTARDLARLGLFWSQDGVWQGKRLLPAGWMRTMTTPSGPQPSSGPGYGATMWLFGPKQGLPEGSYAAQGNRGQYVMVIPSRHLVVVRRGEDPGAARFDVARFAAAVAAALP</sequence>
<dbReference type="Pfam" id="PF00144">
    <property type="entry name" value="Beta-lactamase"/>
    <property type="match status" value="1"/>
</dbReference>
<organism evidence="3 4">
    <name type="scientific">Sphingomonas faeni</name>
    <dbReference type="NCBI Taxonomy" id="185950"/>
    <lineage>
        <taxon>Bacteria</taxon>
        <taxon>Pseudomonadati</taxon>
        <taxon>Pseudomonadota</taxon>
        <taxon>Alphaproteobacteria</taxon>
        <taxon>Sphingomonadales</taxon>
        <taxon>Sphingomonadaceae</taxon>
        <taxon>Sphingomonas</taxon>
    </lineage>
</organism>
<name>A0A2T5U959_9SPHN</name>
<dbReference type="InterPro" id="IPR001466">
    <property type="entry name" value="Beta-lactam-related"/>
</dbReference>